<gene>
    <name evidence="1" type="ORF">QFC24_005422</name>
</gene>
<dbReference type="Proteomes" id="UP001234202">
    <property type="component" value="Unassembled WGS sequence"/>
</dbReference>
<reference evidence="1" key="1">
    <citation type="submission" date="2023-04" db="EMBL/GenBank/DDBJ databases">
        <title>Draft Genome sequencing of Naganishia species isolated from polar environments using Oxford Nanopore Technology.</title>
        <authorList>
            <person name="Leo P."/>
            <person name="Venkateswaran K."/>
        </authorList>
    </citation>
    <scope>NUCLEOTIDE SEQUENCE</scope>
    <source>
        <strain evidence="1">DBVPG 5303</strain>
    </source>
</reference>
<evidence type="ECO:0000313" key="2">
    <source>
        <dbReference type="Proteomes" id="UP001234202"/>
    </source>
</evidence>
<dbReference type="EMBL" id="JASBWV010000022">
    <property type="protein sequence ID" value="KAJ9119939.1"/>
    <property type="molecule type" value="Genomic_DNA"/>
</dbReference>
<organism evidence="1 2">
    <name type="scientific">Naganishia onofrii</name>
    <dbReference type="NCBI Taxonomy" id="1851511"/>
    <lineage>
        <taxon>Eukaryota</taxon>
        <taxon>Fungi</taxon>
        <taxon>Dikarya</taxon>
        <taxon>Basidiomycota</taxon>
        <taxon>Agaricomycotina</taxon>
        <taxon>Tremellomycetes</taxon>
        <taxon>Filobasidiales</taxon>
        <taxon>Filobasidiaceae</taxon>
        <taxon>Naganishia</taxon>
    </lineage>
</organism>
<accession>A0ACC2X9A1</accession>
<keyword evidence="2" id="KW-1185">Reference proteome</keyword>
<protein>
    <submittedName>
        <fullName evidence="1">Uncharacterized protein</fullName>
    </submittedName>
</protein>
<evidence type="ECO:0000313" key="1">
    <source>
        <dbReference type="EMBL" id="KAJ9119939.1"/>
    </source>
</evidence>
<proteinExistence type="predicted"/>
<sequence>MDAIRAKLDVLSTETLEDTSTTLSNARATLNEAFADLLLKESAEFSEYRHDEIKTNVKDIAVSLPKDSAICIEFEQTVEDESLWQSSFSSNGSTEADHGGHNKQSQISGRKGKEVLLIWPEIDSSNLSTETEIDDEPRLSVHESVLEHHPSLAELLDLSATIDGIAVQVSLVRPPVLTKVILHRIPSDATAKHDDVADDEEEAKEVLEELAGNNADAEPGTPVIIHQNTHWISVKGRTYIVLLALPFTQGVITSSSTEVVISSTPNTAPTSHQNGISSEHSGPNPVLDRLAFSATLQHKNIALGGMARSSTTRSTRQQRAMMNFSADGFLSASLVVDPARERKEAGRKKRAEMRGMMSSVGLDELEEEEDEAEDPFWDDELDDDHPASDDDNEDDEDHEEEEDADVVLGLHTASSLSDSSGSITPRPRSFVDPPDHHSIRQTELNGEAGYEYLAKPLKNGLVNGDIVYAAGSVGEQEYADRKTNSEEQDTFRGFAFEPFPLRRRPLSASTRFHERLVNSLHKGKGKGKMQEGEDDVHPDEAKWPDDQAVVWLTLKGLARAGLFIGDWVLLRFGEAEHDSGERLVQVDVIEDFDPEAEDQFVNKQYEKQFTEGLRRFFESDVGSHGKRIVRQGDVIAVPICAATNDEVEDMSLLRRKPRPDNLVYFVITDMTYEPLVPLEQDFASSVSSKARGGELGCWINVDKTRMISLGVQRGTGYAGTKAWWGIAEPFRPFSNAAYKTIRNGVEAALASSSFSSQFALVVPVLLSGARGSGKTSLVSYVAQELGVHLVDVDGYTLLAESDVKTQGAFQAALEKAIECAPSIFLLRHLEAVGRKDNNPGSRKDVSILSSVVEKLRDAAVNSGFPTIFIATTSEPEDVASELLTVFKQDVQIKAPSENERLDILTQAVGRIALSPDVDLKYLAAQTAALQAIDLGNLVDQARYLAVSQCAAASDDLSLLGRLGITISMDDFDQALRDARTSLADSIGAPKIPNVSWDDVGGLSEVKADILDTIQLPLERPELFANGLKKRSGILLYGPPGTGKTLLAKAVATSCSLNFFSVKGPELLNMYIGESEANVRRVFQRARDAQPCVIFMDELDSVAPKRGNQGDSGGVMDRIVSQLLAELDGMSDGSGGAGVFVMAATNRPDLLDPALLRPGRFDRMLYLSVSQDHDTQCKIMQALTRKFKLHPNLDLRDIADQCPFNYTGADFYALCSDAMLKAMSRTAAEVDRKIDILNAQAPPHRHPHPLTARYYLLEMASPAELEVVVQAEDFESALNDLVPSVSAEEMVHYAQVQKQFSKVTMNSKQANENGTPVSSDRQINGRGKGKEKAKSTDDGA</sequence>
<comment type="caution">
    <text evidence="1">The sequence shown here is derived from an EMBL/GenBank/DDBJ whole genome shotgun (WGS) entry which is preliminary data.</text>
</comment>
<name>A0ACC2X9A1_9TREE</name>